<sequence>MKYIYILFLLFGLLSCHNADRVDNKDTPPLYCLKIDKPDFSSLKPMLLSEFVDSIGYVQLETTPDCLLPYDRSGIIYGDFLFMVDLFSILQFDANTGKFLRQIGRKGQGPGEYVQVNEAIDKDNNIVYVKSPNRSSSLLSYNFNGDYLGDLQFVDDPEYPTFSNCFYSLRLVYIDNQYAIFTASFMPKEQACQPFELIVYDYRNKKIKHALANDMEGVYNRFSVNINGLRTISRNDDGFYYKTFYNDTLYSVDVEKGIEPYAIIDLGTRKYPVDDIFDNRRVDLAKVGKILINSMLINDDCIYLELMFINDGSLRSVSGFLYKFDINTGESSYHSTVILNDIDGGKNTSIRSLLRETDPITPLDMVEEGKEELVFSNVSKSKLKYPELKDKFDMMQSKRDPDDNPLLMKFYMEY</sequence>
<evidence type="ECO:0008006" key="2">
    <source>
        <dbReference type="Google" id="ProtNLM"/>
    </source>
</evidence>
<organism evidence="1">
    <name type="scientific">bioreactor metagenome</name>
    <dbReference type="NCBI Taxonomy" id="1076179"/>
    <lineage>
        <taxon>unclassified sequences</taxon>
        <taxon>metagenomes</taxon>
        <taxon>ecological metagenomes</taxon>
    </lineage>
</organism>
<dbReference type="SUPFAM" id="SSF50998">
    <property type="entry name" value="Quinoprotein alcohol dehydrogenase-like"/>
    <property type="match status" value="1"/>
</dbReference>
<reference evidence="1" key="1">
    <citation type="submission" date="2019-08" db="EMBL/GenBank/DDBJ databases">
        <authorList>
            <person name="Kucharzyk K."/>
            <person name="Murdoch R.W."/>
            <person name="Higgins S."/>
            <person name="Loffler F."/>
        </authorList>
    </citation>
    <scope>NUCLEOTIDE SEQUENCE</scope>
</reference>
<name>A0A645BH26_9ZZZZ</name>
<comment type="caution">
    <text evidence="1">The sequence shown here is derived from an EMBL/GenBank/DDBJ whole genome shotgun (WGS) entry which is preliminary data.</text>
</comment>
<dbReference type="AlphaFoldDB" id="A0A645BH26"/>
<proteinExistence type="predicted"/>
<protein>
    <recommendedName>
        <fullName evidence="2">6-bladed beta-propeller</fullName>
    </recommendedName>
</protein>
<accession>A0A645BH26</accession>
<gene>
    <name evidence="1" type="ORF">SDC9_111459</name>
</gene>
<dbReference type="Pfam" id="PF17170">
    <property type="entry name" value="DUF5128"/>
    <property type="match status" value="1"/>
</dbReference>
<dbReference type="EMBL" id="VSSQ01020024">
    <property type="protein sequence ID" value="MPM64572.1"/>
    <property type="molecule type" value="Genomic_DNA"/>
</dbReference>
<dbReference type="PROSITE" id="PS51257">
    <property type="entry name" value="PROKAR_LIPOPROTEIN"/>
    <property type="match status" value="1"/>
</dbReference>
<evidence type="ECO:0000313" key="1">
    <source>
        <dbReference type="EMBL" id="MPM64572.1"/>
    </source>
</evidence>
<dbReference type="InterPro" id="IPR011047">
    <property type="entry name" value="Quinoprotein_ADH-like_sf"/>
</dbReference>